<feature type="domain" description="Helicase C-terminal" evidence="5">
    <location>
        <begin position="1013"/>
        <end position="1161"/>
    </location>
</feature>
<dbReference type="PROSITE" id="PS51192">
    <property type="entry name" value="HELICASE_ATP_BIND_1"/>
    <property type="match status" value="1"/>
</dbReference>
<keyword evidence="2" id="KW-0863">Zinc-finger</keyword>
<feature type="domain" description="Helicase ATP-binding" evidence="4">
    <location>
        <begin position="734"/>
        <end position="896"/>
    </location>
</feature>
<dbReference type="GO" id="GO:0004386">
    <property type="term" value="F:helicase activity"/>
    <property type="evidence" value="ECO:0007669"/>
    <property type="project" value="UniProtKB-KW"/>
</dbReference>
<dbReference type="CDD" id="cd18793">
    <property type="entry name" value="SF2_C_SNF"/>
    <property type="match status" value="1"/>
</dbReference>
<proteinExistence type="predicted"/>
<evidence type="ECO:0000256" key="2">
    <source>
        <dbReference type="PROSITE-ProRule" id="PRU00325"/>
    </source>
</evidence>
<dbReference type="Pfam" id="PF00271">
    <property type="entry name" value="Helicase_C"/>
    <property type="match status" value="1"/>
</dbReference>
<dbReference type="InterPro" id="IPR000330">
    <property type="entry name" value="SNF2_N"/>
</dbReference>
<dbReference type="EMBL" id="JAQOUE010000001">
    <property type="protein sequence ID" value="MDT7042083.1"/>
    <property type="molecule type" value="Genomic_DNA"/>
</dbReference>
<dbReference type="InterPro" id="IPR014001">
    <property type="entry name" value="Helicase_ATP-bd"/>
</dbReference>
<dbReference type="SMART" id="SM00490">
    <property type="entry name" value="HELICc"/>
    <property type="match status" value="1"/>
</dbReference>
<sequence length="1182" mass="135887">MLNYLKALPPNIVYTLAPKDYVVRGYDYFHQERLESLRWEHDRTLLTAVVRGTKRYGVSISIVDNDLNYVCNCPVWTPARQCKHVICALLTIINLLAPIHFKVARHQPRRLEKLRAALLFDKSGTFQKLRGSLPLKPATPAQPDNFELVIHLRDRQPELSVRNHGQRLYTLRGVPETLAYFIGDFYHSFPVHRDRFAQHLQAEGNNYPILFEADGEQMTLKWEPFHRCETHTELNVVDGEVTLKPLYVLDRAVKPRVKLFWDYAVDLDRQVLVRVEEPNEWDPQAMLYDEWMYGLEALDDDQVFSLSREYRGWERLMNRTEQSYTPRKSAIFERRPMTLPLRRVQAMPMQIPRPHLEATQQRLVLKVNGLVTRLPHETGEPVCEKPRFRLVAYPIKDASGSTDGMPSVAALRAECWWGECYAPPHAATFSFFTYLERYRSLPVPLRTQRRKKILRETFLKLLTLSQPSEVESLLRTELSGSDFQRLDTKRAGKHLLKQFFSAYRDPEVRLQFHQGQWKLLSIEKSKEALMYLLPYQQFGMKVFESMGRHDEMRLPLNVLHQGLPHLYDLCRAAGIELFYHTKPVALPQWELSLEAQRPAGIDWFELRPEIRCDGQSMTEAAVKEVMQGNGIIEKDDVVHIFPVQTQEAIQAFSSFYQQEQAAQGKKREWVRVPRLQIFDWIALRKQGVKISLPPEDEAMIDRLMHLEHIEMPPLPQRLNATLRAYQKNGYGWLAFLYQHRFGACLADDMGLGKTVQAISLFGGIKEGIIPAITNQPAPHLVVLPPSLLFNWEQEIQKFYPSLRVHMYAGPDRSPNFTACDVVLTTYGVVRRDITMLETIPFHLIVFDEAQTVKNIYAETTSAVRRLQGAFKMVMTGTPLENHIGEYFSLIDLSVPGLLGDYDKMKSKITSASSSVLGVLTQRTKPFVLRRTKEQILKELPPKTETDVYLDLTEKQKSLYQHTIAQIRPTIDDAYRSKTQAQARIIALTAILKLRQLCLSPRLLQDDSHDSSPKITFIIERLAELMEAGHSALVFSQFTSFLDLVEASLVSHHIPYARLDGSTPTAKRRTLVKKFQEGEGASVFLLSLKAGGQGLNLTKASYVFHLDPWWNPAVENQASDRAHRIGQTQKVSILRILMRHSVEEKMMALKDQKSALYQAVLEGTTHRGTGASITKEDFDFLLT</sequence>
<reference evidence="6 7" key="1">
    <citation type="journal article" date="2023" name="ISME J.">
        <title>Cultivation and genomic characterization of novel and ubiquitous marine nitrite-oxidizing bacteria from the Nitrospirales.</title>
        <authorList>
            <person name="Mueller A.J."/>
            <person name="Daebeler A."/>
            <person name="Herbold C.W."/>
            <person name="Kirkegaard R.H."/>
            <person name="Daims H."/>
        </authorList>
    </citation>
    <scope>NUCLEOTIDE SEQUENCE [LARGE SCALE GENOMIC DNA]</scope>
    <source>
        <strain evidence="6 7">EB</strain>
    </source>
</reference>
<keyword evidence="7" id="KW-1185">Reference proteome</keyword>
<dbReference type="Gene3D" id="3.40.50.300">
    <property type="entry name" value="P-loop containing nucleotide triphosphate hydrolases"/>
    <property type="match status" value="1"/>
</dbReference>
<protein>
    <submittedName>
        <fullName evidence="6">DEAD/DEAH box helicase</fullName>
    </submittedName>
</protein>
<keyword evidence="2" id="KW-0479">Metal-binding</keyword>
<evidence type="ECO:0000313" key="7">
    <source>
        <dbReference type="Proteomes" id="UP001250932"/>
    </source>
</evidence>
<evidence type="ECO:0000313" key="6">
    <source>
        <dbReference type="EMBL" id="MDT7042083.1"/>
    </source>
</evidence>
<evidence type="ECO:0000259" key="4">
    <source>
        <dbReference type="PROSITE" id="PS51192"/>
    </source>
</evidence>
<dbReference type="Proteomes" id="UP001250932">
    <property type="component" value="Unassembled WGS sequence"/>
</dbReference>
<keyword evidence="1" id="KW-0378">Hydrolase</keyword>
<dbReference type="SMART" id="SM00487">
    <property type="entry name" value="DEXDc"/>
    <property type="match status" value="1"/>
</dbReference>
<organism evidence="6 7">
    <name type="scientific">Candidatus Nitronereus thalassa</name>
    <dbReference type="NCBI Taxonomy" id="3020898"/>
    <lineage>
        <taxon>Bacteria</taxon>
        <taxon>Pseudomonadati</taxon>
        <taxon>Nitrospirota</taxon>
        <taxon>Nitrospiria</taxon>
        <taxon>Nitrospirales</taxon>
        <taxon>Nitrospiraceae</taxon>
        <taxon>Candidatus Nitronereus</taxon>
    </lineage>
</organism>
<gene>
    <name evidence="6" type="ORF">PPG34_06935</name>
</gene>
<name>A0ABU3K6X0_9BACT</name>
<keyword evidence="6" id="KW-0347">Helicase</keyword>
<evidence type="ECO:0000256" key="1">
    <source>
        <dbReference type="ARBA" id="ARBA00022801"/>
    </source>
</evidence>
<dbReference type="PANTHER" id="PTHR10799">
    <property type="entry name" value="SNF2/RAD54 HELICASE FAMILY"/>
    <property type="match status" value="1"/>
</dbReference>
<dbReference type="RefSeq" id="WP_313832442.1">
    <property type="nucleotide sequence ID" value="NZ_JAQOUE010000001.1"/>
</dbReference>
<dbReference type="InterPro" id="IPR007527">
    <property type="entry name" value="Znf_SWIM"/>
</dbReference>
<keyword evidence="6" id="KW-0547">Nucleotide-binding</keyword>
<dbReference type="InterPro" id="IPR001650">
    <property type="entry name" value="Helicase_C-like"/>
</dbReference>
<evidence type="ECO:0000259" key="3">
    <source>
        <dbReference type="PROSITE" id="PS50966"/>
    </source>
</evidence>
<dbReference type="Gene3D" id="3.40.50.10810">
    <property type="entry name" value="Tandem AAA-ATPase domain"/>
    <property type="match status" value="1"/>
</dbReference>
<dbReference type="PROSITE" id="PS51194">
    <property type="entry name" value="HELICASE_CTER"/>
    <property type="match status" value="1"/>
</dbReference>
<accession>A0ABU3K6X0</accession>
<feature type="domain" description="SWIM-type" evidence="3">
    <location>
        <begin position="56"/>
        <end position="93"/>
    </location>
</feature>
<dbReference type="PROSITE" id="PS50966">
    <property type="entry name" value="ZF_SWIM"/>
    <property type="match status" value="1"/>
</dbReference>
<dbReference type="SUPFAM" id="SSF52540">
    <property type="entry name" value="P-loop containing nucleoside triphosphate hydrolases"/>
    <property type="match status" value="2"/>
</dbReference>
<dbReference type="InterPro" id="IPR049730">
    <property type="entry name" value="SNF2/RAD54-like_C"/>
</dbReference>
<dbReference type="InterPro" id="IPR038718">
    <property type="entry name" value="SNF2-like_sf"/>
</dbReference>
<keyword evidence="6" id="KW-0067">ATP-binding</keyword>
<dbReference type="InterPro" id="IPR027417">
    <property type="entry name" value="P-loop_NTPase"/>
</dbReference>
<dbReference type="Pfam" id="PF00176">
    <property type="entry name" value="SNF2-rel_dom"/>
    <property type="match status" value="1"/>
</dbReference>
<comment type="caution">
    <text evidence="6">The sequence shown here is derived from an EMBL/GenBank/DDBJ whole genome shotgun (WGS) entry which is preliminary data.</text>
</comment>
<evidence type="ECO:0000259" key="5">
    <source>
        <dbReference type="PROSITE" id="PS51194"/>
    </source>
</evidence>
<keyword evidence="2" id="KW-0862">Zinc</keyword>